<evidence type="ECO:0000313" key="3">
    <source>
        <dbReference type="EMBL" id="WFN21227.1"/>
    </source>
</evidence>
<reference evidence="1" key="1">
    <citation type="submission" date="2021-01" db="EMBL/GenBank/DDBJ databases">
        <title>Outbreak of Burkholderia contaminns endophthalmitis traced to a clinical ventilation system.</title>
        <authorList>
            <person name="Lipuma J."/>
            <person name="Spilker T."/>
            <person name="Kratholm J."/>
        </authorList>
    </citation>
    <scope>NUCLEOTIDE SEQUENCE</scope>
    <source>
        <strain evidence="1">HI4954</strain>
    </source>
</reference>
<sequence>MRQEFSEVLNDLVDYFLVGDLLLLKRFKERHGLPDDVATAFTTSDSGDRAVLEGVVIPLAGIENHPYTIIFTLDDATPELLKTGSRLQHRRGGYVLRVEHRLVMLYTWRILERFNDTTVDALLARYREPGRPAIEIDNGWYDVEVLGGEVPRSGWFEPAFEFVLKRTDVPGDASQVDINYRFAIEGTLDPAN</sequence>
<dbReference type="EMBL" id="JAENIB010000001">
    <property type="protein sequence ID" value="MBK1929282.1"/>
    <property type="molecule type" value="Genomic_DNA"/>
</dbReference>
<dbReference type="Proteomes" id="UP001220209">
    <property type="component" value="Chromosome 2"/>
</dbReference>
<accession>A0A1E3FI46</accession>
<reference evidence="2 5" key="2">
    <citation type="submission" date="2021-03" db="EMBL/GenBank/DDBJ databases">
        <title>Clinical course, treatment and visual outcome of an outbreak of Burkholderia contaminans endophthalmitis following cataract surgery.</title>
        <authorList>
            <person name="Lind C."/>
            <person name="Olsen K."/>
            <person name="Angelsen N.K."/>
            <person name="Krefting E.A."/>
            <person name="Fossen K."/>
            <person name="Gravningen K."/>
            <person name="Depoorter E."/>
            <person name="Vandamme P."/>
            <person name="Bertelsen G."/>
        </authorList>
    </citation>
    <scope>NUCLEOTIDE SEQUENCE [LARGE SCALE GENOMIC DNA]</scope>
    <source>
        <strain evidence="2 5">51242556</strain>
    </source>
</reference>
<evidence type="ECO:0000313" key="1">
    <source>
        <dbReference type="EMBL" id="MBK1929282.1"/>
    </source>
</evidence>
<dbReference type="EMBL" id="JAGEMX010000001">
    <property type="protein sequence ID" value="MBO1827923.1"/>
    <property type="molecule type" value="Genomic_DNA"/>
</dbReference>
<organism evidence="1 4">
    <name type="scientific">Burkholderia contaminans</name>
    <dbReference type="NCBI Taxonomy" id="488447"/>
    <lineage>
        <taxon>Bacteria</taxon>
        <taxon>Pseudomonadati</taxon>
        <taxon>Pseudomonadota</taxon>
        <taxon>Betaproteobacteria</taxon>
        <taxon>Burkholderiales</taxon>
        <taxon>Burkholderiaceae</taxon>
        <taxon>Burkholderia</taxon>
        <taxon>Burkholderia cepacia complex</taxon>
    </lineage>
</organism>
<protein>
    <submittedName>
        <fullName evidence="1">Uncharacterized protein</fullName>
    </submittedName>
</protein>
<keyword evidence="5" id="KW-1185">Reference proteome</keyword>
<dbReference type="GeneID" id="93190792"/>
<evidence type="ECO:0000313" key="4">
    <source>
        <dbReference type="Proteomes" id="UP000611459"/>
    </source>
</evidence>
<evidence type="ECO:0000313" key="2">
    <source>
        <dbReference type="EMBL" id="MBO1827923.1"/>
    </source>
</evidence>
<dbReference type="Proteomes" id="UP000664048">
    <property type="component" value="Unassembled WGS sequence"/>
</dbReference>
<proteinExistence type="predicted"/>
<reference evidence="3 6" key="3">
    <citation type="submission" date="2021-12" db="EMBL/GenBank/DDBJ databases">
        <title>Genomic and phenotypic characterization of three Burkholderia contaminans isolates recovered from different sources.</title>
        <authorList>
            <person name="Lopez De Volder A."/>
            <person name="Fan Y."/>
            <person name="Nunvar J."/>
            <person name="Herrera T."/>
            <person name="Timp W."/>
            <person name="Degrossi J."/>
        </authorList>
    </citation>
    <scope>NUCLEOTIDE SEQUENCE [LARGE SCALE GENOMIC DNA]</scope>
    <source>
        <strain evidence="3 6">LMG 23361</strain>
    </source>
</reference>
<dbReference type="Proteomes" id="UP000611459">
    <property type="component" value="Unassembled WGS sequence"/>
</dbReference>
<evidence type="ECO:0000313" key="6">
    <source>
        <dbReference type="Proteomes" id="UP001220209"/>
    </source>
</evidence>
<dbReference type="AlphaFoldDB" id="A0A1E3FI46"/>
<evidence type="ECO:0000313" key="5">
    <source>
        <dbReference type="Proteomes" id="UP000664048"/>
    </source>
</evidence>
<gene>
    <name evidence="2" type="ORF">J4M89_00860</name>
    <name evidence="1" type="ORF">JIN94_05250</name>
    <name evidence="3" type="ORF">LXE91_21260</name>
</gene>
<dbReference type="OrthoDB" id="654004at2"/>
<dbReference type="RefSeq" id="WP_039360769.1">
    <property type="nucleotide sequence ID" value="NZ_AP018357.1"/>
</dbReference>
<name>A0A1E3FI46_9BURK</name>
<dbReference type="EMBL" id="CP090641">
    <property type="protein sequence ID" value="WFN21227.1"/>
    <property type="molecule type" value="Genomic_DNA"/>
</dbReference>